<evidence type="ECO:0000313" key="1">
    <source>
        <dbReference type="EMBL" id="GAA3826877.1"/>
    </source>
</evidence>
<dbReference type="EMBL" id="BAAAZR010000020">
    <property type="protein sequence ID" value="GAA3826877.1"/>
    <property type="molecule type" value="Genomic_DNA"/>
</dbReference>
<dbReference type="Gene3D" id="3.30.310.50">
    <property type="entry name" value="Alpha-D-phosphohexomutase, C-terminal domain"/>
    <property type="match status" value="1"/>
</dbReference>
<evidence type="ECO:0000313" key="2">
    <source>
        <dbReference type="Proteomes" id="UP001500888"/>
    </source>
</evidence>
<dbReference type="RefSeq" id="WP_344946108.1">
    <property type="nucleotide sequence ID" value="NZ_BAAAZR010000020.1"/>
</dbReference>
<accession>A0ABP7ITQ5</accession>
<organism evidence="1 2">
    <name type="scientific">Sphaerisporangium flaviroseum</name>
    <dbReference type="NCBI Taxonomy" id="509199"/>
    <lineage>
        <taxon>Bacteria</taxon>
        <taxon>Bacillati</taxon>
        <taxon>Actinomycetota</taxon>
        <taxon>Actinomycetes</taxon>
        <taxon>Streptosporangiales</taxon>
        <taxon>Streptosporangiaceae</taxon>
        <taxon>Sphaerisporangium</taxon>
    </lineage>
</organism>
<comment type="caution">
    <text evidence="1">The sequence shown here is derived from an EMBL/GenBank/DDBJ whole genome shotgun (WGS) entry which is preliminary data.</text>
</comment>
<dbReference type="Pfam" id="PF09981">
    <property type="entry name" value="DUF2218"/>
    <property type="match status" value="1"/>
</dbReference>
<gene>
    <name evidence="1" type="ORF">GCM10022226_54640</name>
</gene>
<sequence length="96" mass="10499">MPSSTARVATDAAGRYAKQLASHLGRRIQVRDRPGGGFHLTLQAGEGVLVPEPTRLVMHATAPDPETLATVQDVLGSHLERFGRRNELIVTWEDDE</sequence>
<dbReference type="Proteomes" id="UP001500888">
    <property type="component" value="Unassembled WGS sequence"/>
</dbReference>
<proteinExistence type="predicted"/>
<name>A0ABP7ITQ5_9ACTN</name>
<reference evidence="2" key="1">
    <citation type="journal article" date="2019" name="Int. J. Syst. Evol. Microbiol.">
        <title>The Global Catalogue of Microorganisms (GCM) 10K type strain sequencing project: providing services to taxonomists for standard genome sequencing and annotation.</title>
        <authorList>
            <consortium name="The Broad Institute Genomics Platform"/>
            <consortium name="The Broad Institute Genome Sequencing Center for Infectious Disease"/>
            <person name="Wu L."/>
            <person name="Ma J."/>
        </authorList>
    </citation>
    <scope>NUCLEOTIDE SEQUENCE [LARGE SCALE GENOMIC DNA]</scope>
    <source>
        <strain evidence="2">JCM 16908</strain>
    </source>
</reference>
<protein>
    <submittedName>
        <fullName evidence="1">DUF2218 domain-containing protein</fullName>
    </submittedName>
</protein>
<keyword evidence="2" id="KW-1185">Reference proteome</keyword>
<dbReference type="InterPro" id="IPR014543">
    <property type="entry name" value="UCP028291"/>
</dbReference>